<evidence type="ECO:0000256" key="6">
    <source>
        <dbReference type="ARBA" id="ARBA00012057"/>
    </source>
</evidence>
<evidence type="ECO:0000256" key="2">
    <source>
        <dbReference type="ARBA" id="ARBA00001946"/>
    </source>
</evidence>
<keyword evidence="9" id="KW-1207">Sterol metabolism</keyword>
<evidence type="ECO:0000256" key="5">
    <source>
        <dbReference type="ARBA" id="ARBA00007579"/>
    </source>
</evidence>
<dbReference type="NCBIfam" id="TIGR02150">
    <property type="entry name" value="IPP_isom_1"/>
    <property type="match status" value="1"/>
</dbReference>
<keyword evidence="12" id="KW-0443">Lipid metabolism</keyword>
<keyword evidence="13" id="KW-0414">Isoprene biosynthesis</keyword>
<accession>A0A443S539</accession>
<evidence type="ECO:0000256" key="9">
    <source>
        <dbReference type="ARBA" id="ARBA00022778"/>
    </source>
</evidence>
<comment type="similarity">
    <text evidence="5">Belongs to the IPP isomerase type 1 family.</text>
</comment>
<dbReference type="Pfam" id="PF00293">
    <property type="entry name" value="NUDIX"/>
    <property type="match status" value="1"/>
</dbReference>
<organism evidence="16 17">
    <name type="scientific">Leptotrombidium deliense</name>
    <dbReference type="NCBI Taxonomy" id="299467"/>
    <lineage>
        <taxon>Eukaryota</taxon>
        <taxon>Metazoa</taxon>
        <taxon>Ecdysozoa</taxon>
        <taxon>Arthropoda</taxon>
        <taxon>Chelicerata</taxon>
        <taxon>Arachnida</taxon>
        <taxon>Acari</taxon>
        <taxon>Acariformes</taxon>
        <taxon>Trombidiformes</taxon>
        <taxon>Prostigmata</taxon>
        <taxon>Anystina</taxon>
        <taxon>Parasitengona</taxon>
        <taxon>Trombiculoidea</taxon>
        <taxon>Trombiculidae</taxon>
        <taxon>Leptotrombidium</taxon>
    </lineage>
</organism>
<evidence type="ECO:0000259" key="15">
    <source>
        <dbReference type="PROSITE" id="PS51462"/>
    </source>
</evidence>
<evidence type="ECO:0000313" key="16">
    <source>
        <dbReference type="EMBL" id="RWS22647.1"/>
    </source>
</evidence>
<dbReference type="Gene3D" id="3.90.79.10">
    <property type="entry name" value="Nucleoside Triphosphate Pyrophosphohydrolase"/>
    <property type="match status" value="1"/>
</dbReference>
<keyword evidence="9" id="KW-0153">Cholesterol metabolism</keyword>
<evidence type="ECO:0000256" key="13">
    <source>
        <dbReference type="ARBA" id="ARBA00023229"/>
    </source>
</evidence>
<evidence type="ECO:0000256" key="7">
    <source>
        <dbReference type="ARBA" id="ARBA00022516"/>
    </source>
</evidence>
<keyword evidence="8" id="KW-0479">Metal-binding</keyword>
<dbReference type="FunFam" id="3.90.79.10:FF:000012">
    <property type="entry name" value="Isopentenyl-diphosphate Delta-isomerase 1"/>
    <property type="match status" value="1"/>
</dbReference>
<comment type="pathway">
    <text evidence="4">Isoprenoid biosynthesis; dimethylallyl diphosphate biosynthesis; dimethylallyl diphosphate from isopentenyl diphosphate: step 1/1.</text>
</comment>
<dbReference type="GO" id="GO:0005737">
    <property type="term" value="C:cytoplasm"/>
    <property type="evidence" value="ECO:0007669"/>
    <property type="project" value="TreeGrafter"/>
</dbReference>
<evidence type="ECO:0000313" key="17">
    <source>
        <dbReference type="Proteomes" id="UP000288716"/>
    </source>
</evidence>
<comment type="cofactor">
    <cofactor evidence="2">
        <name>Mg(2+)</name>
        <dbReference type="ChEBI" id="CHEBI:18420"/>
    </cofactor>
</comment>
<dbReference type="InterPro" id="IPR000086">
    <property type="entry name" value="NUDIX_hydrolase_dom"/>
</dbReference>
<dbReference type="OrthoDB" id="510307at2759"/>
<dbReference type="UniPathway" id="UPA00059">
    <property type="reaction ID" value="UER00104"/>
</dbReference>
<keyword evidence="9" id="KW-0152">Cholesterol biosynthesis</keyword>
<evidence type="ECO:0000256" key="4">
    <source>
        <dbReference type="ARBA" id="ARBA00004826"/>
    </source>
</evidence>
<dbReference type="CDD" id="cd02885">
    <property type="entry name" value="NUDIX_IPP_Isomerase"/>
    <property type="match status" value="1"/>
</dbReference>
<dbReference type="VEuPathDB" id="VectorBase:LDEU009393"/>
<dbReference type="EMBL" id="NCKV01008239">
    <property type="protein sequence ID" value="RWS22647.1"/>
    <property type="molecule type" value="Genomic_DNA"/>
</dbReference>
<gene>
    <name evidence="16" type="ORF">B4U80_10358</name>
</gene>
<dbReference type="GO" id="GO:0050992">
    <property type="term" value="P:dimethylallyl diphosphate biosynthetic process"/>
    <property type="evidence" value="ECO:0007669"/>
    <property type="project" value="UniProtKB-UniPathway"/>
</dbReference>
<evidence type="ECO:0000256" key="3">
    <source>
        <dbReference type="ARBA" id="ARBA00003951"/>
    </source>
</evidence>
<keyword evidence="10" id="KW-0460">Magnesium</keyword>
<dbReference type="PROSITE" id="PS51462">
    <property type="entry name" value="NUDIX"/>
    <property type="match status" value="1"/>
</dbReference>
<feature type="domain" description="Nudix hydrolase" evidence="15">
    <location>
        <begin position="51"/>
        <end position="197"/>
    </location>
</feature>
<dbReference type="GO" id="GO:0046872">
    <property type="term" value="F:metal ion binding"/>
    <property type="evidence" value="ECO:0007669"/>
    <property type="project" value="UniProtKB-KW"/>
</dbReference>
<dbReference type="STRING" id="299467.A0A443S539"/>
<evidence type="ECO:0000256" key="10">
    <source>
        <dbReference type="ARBA" id="ARBA00022842"/>
    </source>
</evidence>
<keyword evidence="17" id="KW-1185">Reference proteome</keyword>
<dbReference type="InterPro" id="IPR011876">
    <property type="entry name" value="IsopentenylPP_isomerase_typ1"/>
</dbReference>
<dbReference type="Proteomes" id="UP000288716">
    <property type="component" value="Unassembled WGS sequence"/>
</dbReference>
<evidence type="ECO:0000256" key="8">
    <source>
        <dbReference type="ARBA" id="ARBA00022723"/>
    </source>
</evidence>
<reference evidence="16 17" key="1">
    <citation type="journal article" date="2018" name="Gigascience">
        <title>Genomes of trombidid mites reveal novel predicted allergens and laterally-transferred genes associated with secondary metabolism.</title>
        <authorList>
            <person name="Dong X."/>
            <person name="Chaisiri K."/>
            <person name="Xia D."/>
            <person name="Armstrong S.D."/>
            <person name="Fang Y."/>
            <person name="Donnelly M.J."/>
            <person name="Kadowaki T."/>
            <person name="McGarry J.W."/>
            <person name="Darby A.C."/>
            <person name="Makepeace B.L."/>
        </authorList>
    </citation>
    <scope>NUCLEOTIDE SEQUENCE [LARGE SCALE GENOMIC DNA]</scope>
    <source>
        <strain evidence="16">UoL-UT</strain>
    </source>
</reference>
<sequence>MDSDSAFWKDFDATQVSSMKEMCIAVDEDDNTLGAMSKKDCHLMVNIDKGLVHRAFSVLLFNEKNEFLLTQRSDEKITFPGYYTNACCSHPLYTDLEIETKDAIGVKRAAQRRLETELGVEPFEVPLTDMQYLTRILYKAPSSSIWGEAEVDYILVIRKNLTLKPNVNEVKHVQYFSQNELKQFLDKDVKVSPWFRILANTFLYKWWDNLDDLSKFTDHNKIHKLI</sequence>
<dbReference type="GO" id="GO:0009240">
    <property type="term" value="P:isopentenyl diphosphate biosynthetic process"/>
    <property type="evidence" value="ECO:0007669"/>
    <property type="project" value="TreeGrafter"/>
</dbReference>
<proteinExistence type="inferred from homology"/>
<keyword evidence="11" id="KW-0752">Steroid biosynthesis</keyword>
<comment type="caution">
    <text evidence="16">The sequence shown here is derived from an EMBL/GenBank/DDBJ whole genome shotgun (WGS) entry which is preliminary data.</text>
</comment>
<evidence type="ECO:0000256" key="12">
    <source>
        <dbReference type="ARBA" id="ARBA00023098"/>
    </source>
</evidence>
<dbReference type="PIRSF" id="PIRSF018427">
    <property type="entry name" value="Isopntndiph_ism"/>
    <property type="match status" value="1"/>
</dbReference>
<evidence type="ECO:0000256" key="14">
    <source>
        <dbReference type="ARBA" id="ARBA00023235"/>
    </source>
</evidence>
<dbReference type="InterPro" id="IPR015797">
    <property type="entry name" value="NUDIX_hydrolase-like_dom_sf"/>
</dbReference>
<dbReference type="PANTHER" id="PTHR10885:SF0">
    <property type="entry name" value="ISOPENTENYL-DIPHOSPHATE DELTA-ISOMERASE"/>
    <property type="match status" value="1"/>
</dbReference>
<comment type="catalytic activity">
    <reaction evidence="1">
        <text>isopentenyl diphosphate = dimethylallyl diphosphate</text>
        <dbReference type="Rhea" id="RHEA:23284"/>
        <dbReference type="ChEBI" id="CHEBI:57623"/>
        <dbReference type="ChEBI" id="CHEBI:128769"/>
        <dbReference type="EC" id="5.3.3.2"/>
    </reaction>
</comment>
<dbReference type="GO" id="GO:0004452">
    <property type="term" value="F:isopentenyl-diphosphate delta-isomerase activity"/>
    <property type="evidence" value="ECO:0007669"/>
    <property type="project" value="UniProtKB-EC"/>
</dbReference>
<comment type="function">
    <text evidence="3">Catalyzes the 1,3-allylic rearrangement of the homoallylic substrate isopentenyl (IPP) to its highly electrophilic allylic isomer, dimethylallyl diphosphate (DMAPP).</text>
</comment>
<dbReference type="SUPFAM" id="SSF55811">
    <property type="entry name" value="Nudix"/>
    <property type="match status" value="1"/>
</dbReference>
<evidence type="ECO:0000256" key="1">
    <source>
        <dbReference type="ARBA" id="ARBA00000374"/>
    </source>
</evidence>
<keyword evidence="9" id="KW-0753">Steroid metabolism</keyword>
<keyword evidence="9" id="KW-0756">Sterol biosynthesis</keyword>
<evidence type="ECO:0000256" key="11">
    <source>
        <dbReference type="ARBA" id="ARBA00022955"/>
    </source>
</evidence>
<protein>
    <recommendedName>
        <fullName evidence="6">isopentenyl-diphosphate Delta-isomerase</fullName>
        <ecNumber evidence="6">5.3.3.2</ecNumber>
    </recommendedName>
</protein>
<dbReference type="EC" id="5.3.3.2" evidence="6"/>
<keyword evidence="14" id="KW-0413">Isomerase</keyword>
<dbReference type="AlphaFoldDB" id="A0A443S539"/>
<dbReference type="PANTHER" id="PTHR10885">
    <property type="entry name" value="ISOPENTENYL-DIPHOSPHATE DELTA-ISOMERASE"/>
    <property type="match status" value="1"/>
</dbReference>
<name>A0A443S539_9ACAR</name>
<dbReference type="GO" id="GO:0006695">
    <property type="term" value="P:cholesterol biosynthetic process"/>
    <property type="evidence" value="ECO:0007669"/>
    <property type="project" value="UniProtKB-KW"/>
</dbReference>
<keyword evidence="7" id="KW-0444">Lipid biosynthesis</keyword>